<feature type="transmembrane region" description="Helical" evidence="1">
    <location>
        <begin position="45"/>
        <end position="65"/>
    </location>
</feature>
<reference evidence="2 3" key="1">
    <citation type="journal article" date="2013" name="Proc. Natl. Acad. Sci. U.S.A.">
        <title>Genome of an arbuscular mycorrhizal fungus provides insight into the oldest plant symbiosis.</title>
        <authorList>
            <person name="Tisserant E."/>
            <person name="Malbreil M."/>
            <person name="Kuo A."/>
            <person name="Kohler A."/>
            <person name="Symeonidi A."/>
            <person name="Balestrini R."/>
            <person name="Charron P."/>
            <person name="Duensing N."/>
            <person name="Frei Dit Frey N."/>
            <person name="Gianinazzi-Pearson V."/>
            <person name="Gilbert L.B."/>
            <person name="Handa Y."/>
            <person name="Herr J.R."/>
            <person name="Hijri M."/>
            <person name="Koul R."/>
            <person name="Kawaguchi M."/>
            <person name="Krajinski F."/>
            <person name="Lammers P.J."/>
            <person name="Masclaux F.G."/>
            <person name="Murat C."/>
            <person name="Morin E."/>
            <person name="Ndikumana S."/>
            <person name="Pagni M."/>
            <person name="Petitpierre D."/>
            <person name="Requena N."/>
            <person name="Rosikiewicz P."/>
            <person name="Riley R."/>
            <person name="Saito K."/>
            <person name="San Clemente H."/>
            <person name="Shapiro H."/>
            <person name="van Tuinen D."/>
            <person name="Becard G."/>
            <person name="Bonfante P."/>
            <person name="Paszkowski U."/>
            <person name="Shachar-Hill Y.Y."/>
            <person name="Tuskan G.A."/>
            <person name="Young P.W."/>
            <person name="Sanders I.R."/>
            <person name="Henrissat B."/>
            <person name="Rensing S.A."/>
            <person name="Grigoriev I.V."/>
            <person name="Corradi N."/>
            <person name="Roux C."/>
            <person name="Martin F."/>
        </authorList>
    </citation>
    <scope>NUCLEOTIDE SEQUENCE [LARGE SCALE GENOMIC DNA]</scope>
    <source>
        <strain evidence="2 3">DAOM 197198</strain>
    </source>
</reference>
<name>A0A2P4PBW3_RHIID</name>
<gene>
    <name evidence="2" type="ORF">GLOIN_2v1691557</name>
</gene>
<dbReference type="EMBL" id="AUPC02000285">
    <property type="protein sequence ID" value="POG62872.1"/>
    <property type="molecule type" value="Genomic_DNA"/>
</dbReference>
<accession>A0A2P4PBW3</accession>
<dbReference type="AlphaFoldDB" id="A0A2P4PBW3"/>
<comment type="caution">
    <text evidence="2">The sequence shown here is derived from an EMBL/GenBank/DDBJ whole genome shotgun (WGS) entry which is preliminary data.</text>
</comment>
<protein>
    <submittedName>
        <fullName evidence="2">Uncharacterized protein</fullName>
    </submittedName>
</protein>
<organism evidence="2 3">
    <name type="scientific">Rhizophagus irregularis (strain DAOM 181602 / DAOM 197198 / MUCL 43194)</name>
    <name type="common">Arbuscular mycorrhizal fungus</name>
    <name type="synonym">Glomus intraradices</name>
    <dbReference type="NCBI Taxonomy" id="747089"/>
    <lineage>
        <taxon>Eukaryota</taxon>
        <taxon>Fungi</taxon>
        <taxon>Fungi incertae sedis</taxon>
        <taxon>Mucoromycota</taxon>
        <taxon>Glomeromycotina</taxon>
        <taxon>Glomeromycetes</taxon>
        <taxon>Glomerales</taxon>
        <taxon>Glomeraceae</taxon>
        <taxon>Rhizophagus</taxon>
    </lineage>
</organism>
<dbReference type="Proteomes" id="UP000018888">
    <property type="component" value="Unassembled WGS sequence"/>
</dbReference>
<proteinExistence type="predicted"/>
<sequence>MYSPSYYHLFICMSIIVLLFIDRFRFVMSVYDFSLCIIEILESTILFPLLEGIVNSLVILFKSLIVDKFLPFHEVLKASLIAVFNCHPLKDL</sequence>
<keyword evidence="3" id="KW-1185">Reference proteome</keyword>
<keyword evidence="1" id="KW-0472">Membrane</keyword>
<feature type="transmembrane region" description="Helical" evidence="1">
    <location>
        <begin position="6"/>
        <end position="24"/>
    </location>
</feature>
<keyword evidence="1" id="KW-1133">Transmembrane helix</keyword>
<evidence type="ECO:0000313" key="3">
    <source>
        <dbReference type="Proteomes" id="UP000018888"/>
    </source>
</evidence>
<evidence type="ECO:0000313" key="2">
    <source>
        <dbReference type="EMBL" id="POG62872.1"/>
    </source>
</evidence>
<reference evidence="2 3" key="2">
    <citation type="journal article" date="2018" name="New Phytol.">
        <title>High intraspecific genome diversity in the model arbuscular mycorrhizal symbiont Rhizophagus irregularis.</title>
        <authorList>
            <person name="Chen E.C.H."/>
            <person name="Morin E."/>
            <person name="Beaudet D."/>
            <person name="Noel J."/>
            <person name="Yildirir G."/>
            <person name="Ndikumana S."/>
            <person name="Charron P."/>
            <person name="St-Onge C."/>
            <person name="Giorgi J."/>
            <person name="Kruger M."/>
            <person name="Marton T."/>
            <person name="Ropars J."/>
            <person name="Grigoriev I.V."/>
            <person name="Hainaut M."/>
            <person name="Henrissat B."/>
            <person name="Roux C."/>
            <person name="Martin F."/>
            <person name="Corradi N."/>
        </authorList>
    </citation>
    <scope>NUCLEOTIDE SEQUENCE [LARGE SCALE GENOMIC DNA]</scope>
    <source>
        <strain evidence="2 3">DAOM 197198</strain>
    </source>
</reference>
<evidence type="ECO:0000256" key="1">
    <source>
        <dbReference type="SAM" id="Phobius"/>
    </source>
</evidence>
<keyword evidence="1" id="KW-0812">Transmembrane</keyword>